<organism evidence="2 3">
    <name type="scientific">Frankliniella fusca</name>
    <dbReference type="NCBI Taxonomy" id="407009"/>
    <lineage>
        <taxon>Eukaryota</taxon>
        <taxon>Metazoa</taxon>
        <taxon>Ecdysozoa</taxon>
        <taxon>Arthropoda</taxon>
        <taxon>Hexapoda</taxon>
        <taxon>Insecta</taxon>
        <taxon>Pterygota</taxon>
        <taxon>Neoptera</taxon>
        <taxon>Paraneoptera</taxon>
        <taxon>Thysanoptera</taxon>
        <taxon>Terebrantia</taxon>
        <taxon>Thripoidea</taxon>
        <taxon>Thripidae</taxon>
        <taxon>Frankliniella</taxon>
    </lineage>
</organism>
<name>A0AAE1L6L1_9NEOP</name>
<keyword evidence="1" id="KW-0812">Transmembrane</keyword>
<gene>
    <name evidence="2" type="ORF">KUF71_018723</name>
</gene>
<feature type="transmembrane region" description="Helical" evidence="1">
    <location>
        <begin position="55"/>
        <end position="76"/>
    </location>
</feature>
<comment type="caution">
    <text evidence="2">The sequence shown here is derived from an EMBL/GenBank/DDBJ whole genome shotgun (WGS) entry which is preliminary data.</text>
</comment>
<accession>A0AAE1L6L1</accession>
<evidence type="ECO:0000313" key="2">
    <source>
        <dbReference type="EMBL" id="KAK3908210.1"/>
    </source>
</evidence>
<evidence type="ECO:0000256" key="1">
    <source>
        <dbReference type="SAM" id="Phobius"/>
    </source>
</evidence>
<dbReference type="AlphaFoldDB" id="A0AAE1L6L1"/>
<keyword evidence="1" id="KW-1133">Transmembrane helix</keyword>
<evidence type="ECO:0000313" key="3">
    <source>
        <dbReference type="Proteomes" id="UP001219518"/>
    </source>
</evidence>
<reference evidence="2" key="2">
    <citation type="journal article" date="2023" name="BMC Genomics">
        <title>Pest status, molecular evolution, and epigenetic factors derived from the genome assembly of Frankliniella fusca, a thysanopteran phytovirus vector.</title>
        <authorList>
            <person name="Catto M.A."/>
            <person name="Labadie P.E."/>
            <person name="Jacobson A.L."/>
            <person name="Kennedy G.G."/>
            <person name="Srinivasan R."/>
            <person name="Hunt B.G."/>
        </authorList>
    </citation>
    <scope>NUCLEOTIDE SEQUENCE</scope>
    <source>
        <strain evidence="2">PL_HMW_Pooled</strain>
    </source>
</reference>
<keyword evidence="3" id="KW-1185">Reference proteome</keyword>
<dbReference type="EMBL" id="JAHWGI010000033">
    <property type="protein sequence ID" value="KAK3908210.1"/>
    <property type="molecule type" value="Genomic_DNA"/>
</dbReference>
<protein>
    <submittedName>
        <fullName evidence="2">Uncharacterized protein</fullName>
    </submittedName>
</protein>
<dbReference type="Proteomes" id="UP001219518">
    <property type="component" value="Unassembled WGS sequence"/>
</dbReference>
<feature type="transmembrane region" description="Helical" evidence="1">
    <location>
        <begin position="88"/>
        <end position="109"/>
    </location>
</feature>
<reference evidence="2" key="1">
    <citation type="submission" date="2021-07" db="EMBL/GenBank/DDBJ databases">
        <authorList>
            <person name="Catto M.A."/>
            <person name="Jacobson A."/>
            <person name="Kennedy G."/>
            <person name="Labadie P."/>
            <person name="Hunt B.G."/>
            <person name="Srinivasan R."/>
        </authorList>
    </citation>
    <scope>NUCLEOTIDE SEQUENCE</scope>
    <source>
        <strain evidence="2">PL_HMW_Pooled</strain>
        <tissue evidence="2">Head</tissue>
    </source>
</reference>
<proteinExistence type="predicted"/>
<keyword evidence="1" id="KW-0472">Membrane</keyword>
<sequence length="116" mass="13433">MFLIRLSLVHKQLSRWVNLYVQLYNCYFLGSDKNLLSIKNFEFVDKSCIQGYVRIFKLLCLPLSLMGGPAVLNYFYHHTRKGCLSLLTIYLFVLPFVVIASCSTVTMFMKVAKTFS</sequence>